<feature type="domain" description="Carrier" evidence="6">
    <location>
        <begin position="2235"/>
        <end position="2309"/>
    </location>
</feature>
<dbReference type="Pfam" id="PF00109">
    <property type="entry name" value="ketoacyl-synt"/>
    <property type="match status" value="1"/>
</dbReference>
<dbReference type="Pfam" id="PF02801">
    <property type="entry name" value="Ketoacyl-synt_C"/>
    <property type="match status" value="1"/>
</dbReference>
<sequence>MSANNNIPIAIIGVSAELPSGVDNHNLDYDAFWPFLLRKGEAYSQIPSDRFNAEAFSNLITPKLGTFLTRPTLFDPVEFGISANDALTLPVGTRKLIEHSFLALRDAGIKYRGSRIGVYAAAVNHDAGVLAEVDPYAITGSFANIPAMVANRISYHLDLQGPSLPLDTACSSSLTATHVAVQALQVGECDAAVVGGAQINLRLNEWIQYSQAGVLSKDGKSKPFDASADGFSRGEGVACIVLKPLDKAIRDGDRVYATILASAINSAGSQGPLNAPVAAAQQAAMMRAYEISGRNPSEVDFVEMHATGTAAGDPTEANWVGEQFKHQDGSPLLAGSVKGNLGHLEITAFLASLLKATHIIEHQLIPPTANFVIPNRRILWDEFNLHVPSTTPIPFMPRDPSGRALISLSSFGIGGANGHIVLEGPPSRAQEHNLSDNIDHVLPETLLIMGGGLTPRSAAAMAESLQDVFLTASPSDIPLLTKLAGRQAQQLTWRSFALYAPSSGTKSITFCEPQLAPRTRPPLAFVFSGQGPQHALMGRQLFARYRAFRESIYECDEAYRNIMGFSLLESSGLFVAPREGAEPSKPTISSEWTVTLPALTILQIGIFDLLASVGVRPDVVLGHSAGETALLYASGAAPKQMAIEVAIARAKMMSVAETVGGGMAAVSCSEMEAQLLIDEVLAKEGIFEQSQREYSLVLACYNAPDGVSVAGLVDLVDKLCSLAEMRGILARRLRIPVPVHSYLMDVCKNECDTLVGEVFTRYPDITAPTTTMYSTVTGTKWEQPFSVDYLWRNARQAVLFNQVTSQLVEEYPNMCYVEISPHPVLSSYISSAGVDNSKISCPARRPAKSGEFLEGNAFLESLGRLAMNGIDVDFDALNSHPTWNPNVKLPVYPFNKKDIAFNSDSSAFHRLLQGGDGPLNHPRLRINTKTHPSLAGHIINEEPIMPAAGFIEMGLEFGARTLSEVEFLAALPLSSEVPATVEIALDGARWTVKTSTALGHGSDKTWVLRGTPDFDRIHSRGLLSFDADDTDDIPLNLIQIQERCPRVARVEDLYDHGFKGFTSYGDDFKRIISCVQGKDECLAFLRGSEGLPESGKYRFDPVVLDAVFHGTMFFIIEHEQVILDYETRDYFLPSRTARVTVHDALINDGLPEEVAAHFVLKEWTPEGVSVDIFIVDITGRRLCTLRNFEMARHSNSVQKGIERRFQLEWQPLAIPVRTGDEQCYIRPLEKNTRMLWETLDAIAIDTIKNTLAESVVVGGERHRQRYWEFSKKASLLPKNEDALSAERVAALREAYPTYFSVTERFSKVHADVFTSTSATVQALYSNVETMQNFYGTENSVLPSCHESASIFRNLLTELKAAGKKAIRVLEVGCGTGMLTRHLVEVLEEFSDLVVEYVATDISLGLAMQAVQRFSHPYMRAAAYDLTKPLQEQGISPASFDIVTALHVLHATSNLTTTMTSISNLLVPGGYVLTVDFDGEAWQTDGPGTIWYDFFFGGFQEWFDYNDDRETHCTISLPAWRSLLTGTGFQPIIFSGSPPEEDHSLVFLVQKNDVVSSLLSDQTNGESTVDTGSQWAIGSGRSNFVFTYVCGEEMALRDALVDFDPTESSSIWICAADGSDGSAARGLVRTLSKEFPVWDLHLVIFHPKLSQAQRSDVLLQLQQRSSCESEISVDESGDVHIPRVVPLSSTNLEVPFDRNAHWIVVDGQPAHVALPPLGNYDVVVEVSHWSSLVTDTPRAFIGSVSHSNCADFTTGDYVMGLTNDSLSNRIVAHAGSIVKCEPNHLKLLWSLPGFVIAVLLLGPATLRRPGRLAAIQRVLVTDAHTAIGQAAISILHDFGLNVFAVGNGDSETLSRQLKMPTSRISTAKDALWVARQKGKYDIILSGAKEKSIIQVLSTLLSSSGASYYWNNDNHGLASSLKRDPWIVSLAIETVLQVVASDYRSPVNPIPINDSTPIEEGSPVVDRTLLFDPRKVYLLIGGIGGMGVQMALWMYENGARDIVLTSRRGIDTLHSSNQIASLRMVQHLENLPDLKLSLRAVDASNAIATSELIASLQKPIGGCFLMTMVLSDKSFTNQTKEDFEKVFASKTTAFRNLEQAIDINSLDFFVSFSSVAALFGSPGQSNYASAQTLLENLTGQYPNAFSLVVPGVTDSGWLVRDQRRENARSSHFLHWGMSTRELCDCLADGIRKLRIEPFTQYIPNLNWNLARQDMGPLTSFQHLCVTERAEVLTRDENEEKVDLGNLLRKALNVAEDDFLPNVPFTAYGLDSLIAVRLSASIRTQTGLKVTQLQLLADMTLEDLERRLEEMDLDFE</sequence>
<proteinExistence type="predicted"/>
<dbReference type="SUPFAM" id="SSF53335">
    <property type="entry name" value="S-adenosyl-L-methionine-dependent methyltransferases"/>
    <property type="match status" value="1"/>
</dbReference>
<evidence type="ECO:0000259" key="8">
    <source>
        <dbReference type="PROSITE" id="PS52019"/>
    </source>
</evidence>
<keyword evidence="4" id="KW-0511">Multifunctional enzyme</keyword>
<evidence type="ECO:0000256" key="3">
    <source>
        <dbReference type="ARBA" id="ARBA00022679"/>
    </source>
</evidence>
<dbReference type="InterPro" id="IPR006162">
    <property type="entry name" value="Ppantetheine_attach_site"/>
</dbReference>
<dbReference type="InterPro" id="IPR016035">
    <property type="entry name" value="Acyl_Trfase/lysoPLipase"/>
</dbReference>
<feature type="domain" description="PKS/mFAS DH" evidence="8">
    <location>
        <begin position="905"/>
        <end position="1199"/>
    </location>
</feature>
<dbReference type="GO" id="GO:0006633">
    <property type="term" value="P:fatty acid biosynthetic process"/>
    <property type="evidence" value="ECO:0007669"/>
    <property type="project" value="TreeGrafter"/>
</dbReference>
<dbReference type="Pfam" id="PF08659">
    <property type="entry name" value="KR"/>
    <property type="match status" value="1"/>
</dbReference>
<dbReference type="InterPro" id="IPR014043">
    <property type="entry name" value="Acyl_transferase_dom"/>
</dbReference>
<dbReference type="InterPro" id="IPR020806">
    <property type="entry name" value="PKS_PP-bd"/>
</dbReference>
<keyword evidence="3" id="KW-0808">Transferase</keyword>
<dbReference type="Gene3D" id="3.40.366.10">
    <property type="entry name" value="Malonyl-Coenzyme A Acyl Carrier Protein, domain 2"/>
    <property type="match status" value="1"/>
</dbReference>
<evidence type="ECO:0000256" key="2">
    <source>
        <dbReference type="ARBA" id="ARBA00022553"/>
    </source>
</evidence>
<dbReference type="Gene3D" id="3.30.70.3290">
    <property type="match status" value="1"/>
</dbReference>
<feature type="active site" description="Proton acceptor; for dehydratase activity" evidence="5">
    <location>
        <position position="937"/>
    </location>
</feature>
<protein>
    <submittedName>
        <fullName evidence="9">Type I Iterative PKS</fullName>
    </submittedName>
</protein>
<dbReference type="InterPro" id="IPR029063">
    <property type="entry name" value="SAM-dependent_MTases_sf"/>
</dbReference>
<evidence type="ECO:0000313" key="9">
    <source>
        <dbReference type="EMBL" id="GJJ10518.1"/>
    </source>
</evidence>
<dbReference type="Gene3D" id="3.90.180.10">
    <property type="entry name" value="Medium-chain alcohol dehydrogenases, catalytic domain"/>
    <property type="match status" value="1"/>
</dbReference>
<accession>A0AAV5AAL0</accession>
<dbReference type="SMART" id="SM00822">
    <property type="entry name" value="PKS_KR"/>
    <property type="match status" value="1"/>
</dbReference>
<dbReference type="Pfam" id="PF16197">
    <property type="entry name" value="KAsynt_C_assoc"/>
    <property type="match status" value="1"/>
</dbReference>
<evidence type="ECO:0000256" key="4">
    <source>
        <dbReference type="ARBA" id="ARBA00023268"/>
    </source>
</evidence>
<dbReference type="InterPro" id="IPR057326">
    <property type="entry name" value="KR_dom"/>
</dbReference>
<dbReference type="InterPro" id="IPR014031">
    <property type="entry name" value="Ketoacyl_synth_C"/>
</dbReference>
<dbReference type="Gene3D" id="3.40.47.10">
    <property type="match status" value="1"/>
</dbReference>
<comment type="caution">
    <text evidence="9">The sequence shown here is derived from an EMBL/GenBank/DDBJ whole genome shotgun (WGS) entry which is preliminary data.</text>
</comment>
<dbReference type="InterPro" id="IPR020841">
    <property type="entry name" value="PKS_Beta-ketoAc_synthase_dom"/>
</dbReference>
<feature type="region of interest" description="N-terminal hotdog fold" evidence="5">
    <location>
        <begin position="905"/>
        <end position="1030"/>
    </location>
</feature>
<dbReference type="SMART" id="SM00826">
    <property type="entry name" value="PKS_DH"/>
    <property type="match status" value="1"/>
</dbReference>
<evidence type="ECO:0000256" key="5">
    <source>
        <dbReference type="PROSITE-ProRule" id="PRU01363"/>
    </source>
</evidence>
<evidence type="ECO:0000313" key="10">
    <source>
        <dbReference type="Proteomes" id="UP001050691"/>
    </source>
</evidence>
<dbReference type="Pfam" id="PF00550">
    <property type="entry name" value="PP-binding"/>
    <property type="match status" value="1"/>
</dbReference>
<evidence type="ECO:0000259" key="7">
    <source>
        <dbReference type="PROSITE" id="PS52004"/>
    </source>
</evidence>
<dbReference type="PROSITE" id="PS52004">
    <property type="entry name" value="KS3_2"/>
    <property type="match status" value="1"/>
</dbReference>
<dbReference type="SMART" id="SM00823">
    <property type="entry name" value="PKS_PP"/>
    <property type="match status" value="1"/>
</dbReference>
<dbReference type="GO" id="GO:0031177">
    <property type="term" value="F:phosphopantetheine binding"/>
    <property type="evidence" value="ECO:0007669"/>
    <property type="project" value="InterPro"/>
</dbReference>
<dbReference type="InterPro" id="IPR049551">
    <property type="entry name" value="PKS_DH_C"/>
</dbReference>
<dbReference type="InterPro" id="IPR020807">
    <property type="entry name" value="PKS_DH"/>
</dbReference>
<dbReference type="PANTHER" id="PTHR43775">
    <property type="entry name" value="FATTY ACID SYNTHASE"/>
    <property type="match status" value="1"/>
</dbReference>
<dbReference type="PROSITE" id="PS52019">
    <property type="entry name" value="PKS_MFAS_DH"/>
    <property type="match status" value="1"/>
</dbReference>
<dbReference type="Proteomes" id="UP001050691">
    <property type="component" value="Unassembled WGS sequence"/>
</dbReference>
<name>A0AAV5AAL0_9AGAM</name>
<dbReference type="InterPro" id="IPR049552">
    <property type="entry name" value="PKS_DH_N"/>
</dbReference>
<dbReference type="SUPFAM" id="SSF53901">
    <property type="entry name" value="Thiolase-like"/>
    <property type="match status" value="1"/>
</dbReference>
<dbReference type="InterPro" id="IPR050091">
    <property type="entry name" value="PKS_NRPS_Biosynth_Enz"/>
</dbReference>
<gene>
    <name evidence="9" type="ORF">Clacol_004744</name>
</gene>
<dbReference type="Pfam" id="PF00698">
    <property type="entry name" value="Acyl_transf_1"/>
    <property type="match status" value="1"/>
</dbReference>
<dbReference type="Pfam" id="PF13489">
    <property type="entry name" value="Methyltransf_23"/>
    <property type="match status" value="1"/>
</dbReference>
<feature type="domain" description="Ketosynthase family 3 (KS3)" evidence="7">
    <location>
        <begin position="6"/>
        <end position="424"/>
    </location>
</feature>
<dbReference type="InterPro" id="IPR001227">
    <property type="entry name" value="Ac_transferase_dom_sf"/>
</dbReference>
<dbReference type="EMBL" id="BPWL01000005">
    <property type="protein sequence ID" value="GJJ10518.1"/>
    <property type="molecule type" value="Genomic_DNA"/>
</dbReference>
<dbReference type="SUPFAM" id="SSF47336">
    <property type="entry name" value="ACP-like"/>
    <property type="match status" value="1"/>
</dbReference>
<dbReference type="SMART" id="SM00825">
    <property type="entry name" value="PKS_KS"/>
    <property type="match status" value="1"/>
</dbReference>
<keyword evidence="1" id="KW-0596">Phosphopantetheine</keyword>
<keyword evidence="10" id="KW-1185">Reference proteome</keyword>
<dbReference type="InterPro" id="IPR009081">
    <property type="entry name" value="PP-bd_ACP"/>
</dbReference>
<dbReference type="InterPro" id="IPR036736">
    <property type="entry name" value="ACP-like_sf"/>
</dbReference>
<dbReference type="PANTHER" id="PTHR43775:SF37">
    <property type="entry name" value="SI:DKEY-61P9.11"/>
    <property type="match status" value="1"/>
</dbReference>
<dbReference type="CDD" id="cd02440">
    <property type="entry name" value="AdoMet_MTases"/>
    <property type="match status" value="1"/>
</dbReference>
<dbReference type="InterPro" id="IPR016039">
    <property type="entry name" value="Thiolase-like"/>
</dbReference>
<dbReference type="InterPro" id="IPR013968">
    <property type="entry name" value="PKS_KR"/>
</dbReference>
<dbReference type="InterPro" id="IPR032821">
    <property type="entry name" value="PKS_assoc"/>
</dbReference>
<evidence type="ECO:0000259" key="6">
    <source>
        <dbReference type="PROSITE" id="PS50075"/>
    </source>
</evidence>
<dbReference type="CDD" id="cd00833">
    <property type="entry name" value="PKS"/>
    <property type="match status" value="1"/>
</dbReference>
<dbReference type="Gene3D" id="3.10.129.110">
    <property type="entry name" value="Polyketide synthase dehydratase"/>
    <property type="match status" value="1"/>
</dbReference>
<organism evidence="9 10">
    <name type="scientific">Clathrus columnatus</name>
    <dbReference type="NCBI Taxonomy" id="1419009"/>
    <lineage>
        <taxon>Eukaryota</taxon>
        <taxon>Fungi</taxon>
        <taxon>Dikarya</taxon>
        <taxon>Basidiomycota</taxon>
        <taxon>Agaricomycotina</taxon>
        <taxon>Agaricomycetes</taxon>
        <taxon>Phallomycetidae</taxon>
        <taxon>Phallales</taxon>
        <taxon>Clathraceae</taxon>
        <taxon>Clathrus</taxon>
    </lineage>
</organism>
<dbReference type="Pfam" id="PF14765">
    <property type="entry name" value="PS-DH"/>
    <property type="match status" value="1"/>
</dbReference>
<keyword evidence="2" id="KW-0597">Phosphoprotein</keyword>
<dbReference type="Gene3D" id="3.40.50.150">
    <property type="entry name" value="Vaccinia Virus protein VP39"/>
    <property type="match status" value="1"/>
</dbReference>
<dbReference type="Gene3D" id="1.10.1200.10">
    <property type="entry name" value="ACP-like"/>
    <property type="match status" value="1"/>
</dbReference>
<dbReference type="SUPFAM" id="SSF51735">
    <property type="entry name" value="NAD(P)-binding Rossmann-fold domains"/>
    <property type="match status" value="1"/>
</dbReference>
<dbReference type="PROSITE" id="PS50075">
    <property type="entry name" value="CARRIER"/>
    <property type="match status" value="1"/>
</dbReference>
<evidence type="ECO:0000256" key="1">
    <source>
        <dbReference type="ARBA" id="ARBA00022450"/>
    </source>
</evidence>
<dbReference type="Pfam" id="PF21089">
    <property type="entry name" value="PKS_DH_N"/>
    <property type="match status" value="1"/>
</dbReference>
<reference evidence="9" key="1">
    <citation type="submission" date="2021-10" db="EMBL/GenBank/DDBJ databases">
        <title>De novo Genome Assembly of Clathrus columnatus (Basidiomycota, Fungi) Using Illumina and Nanopore Sequence Data.</title>
        <authorList>
            <person name="Ogiso-Tanaka E."/>
            <person name="Itagaki H."/>
            <person name="Hosoya T."/>
            <person name="Hosaka K."/>
        </authorList>
    </citation>
    <scope>NUCLEOTIDE SEQUENCE</scope>
    <source>
        <strain evidence="9">MO-923</strain>
    </source>
</reference>
<dbReference type="GO" id="GO:0044550">
    <property type="term" value="P:secondary metabolite biosynthetic process"/>
    <property type="evidence" value="ECO:0007669"/>
    <property type="project" value="UniProtKB-ARBA"/>
</dbReference>
<dbReference type="PROSITE" id="PS00012">
    <property type="entry name" value="PHOSPHOPANTETHEINE"/>
    <property type="match status" value="1"/>
</dbReference>
<feature type="region of interest" description="C-terminal hotdog fold" evidence="5">
    <location>
        <begin position="1045"/>
        <end position="1199"/>
    </location>
</feature>
<dbReference type="InterPro" id="IPR042104">
    <property type="entry name" value="PKS_dehydratase_sf"/>
</dbReference>
<dbReference type="Gene3D" id="3.40.50.720">
    <property type="entry name" value="NAD(P)-binding Rossmann-like Domain"/>
    <property type="match status" value="1"/>
</dbReference>
<dbReference type="SUPFAM" id="SSF52151">
    <property type="entry name" value="FabD/lysophospholipase-like"/>
    <property type="match status" value="1"/>
</dbReference>
<feature type="active site" description="Proton donor; for dehydratase activity" evidence="5">
    <location>
        <position position="1105"/>
    </location>
</feature>
<dbReference type="InterPro" id="IPR036291">
    <property type="entry name" value="NAD(P)-bd_dom_sf"/>
</dbReference>
<dbReference type="InterPro" id="IPR014030">
    <property type="entry name" value="Ketoacyl_synth_N"/>
</dbReference>
<dbReference type="GO" id="GO:0004312">
    <property type="term" value="F:fatty acid synthase activity"/>
    <property type="evidence" value="ECO:0007669"/>
    <property type="project" value="TreeGrafter"/>
</dbReference>
<dbReference type="InterPro" id="IPR049900">
    <property type="entry name" value="PKS_mFAS_DH"/>
</dbReference>
<dbReference type="SMART" id="SM00827">
    <property type="entry name" value="PKS_AT"/>
    <property type="match status" value="1"/>
</dbReference>